<evidence type="ECO:0000313" key="4">
    <source>
        <dbReference type="EMBL" id="MBK8524921.1"/>
    </source>
</evidence>
<dbReference type="PANTHER" id="PTHR35894">
    <property type="entry name" value="GENERAL SECRETION PATHWAY PROTEIN A-RELATED"/>
    <property type="match status" value="1"/>
</dbReference>
<evidence type="ECO:0000256" key="1">
    <source>
        <dbReference type="SAM" id="MobiDB-lite"/>
    </source>
</evidence>
<keyword evidence="2" id="KW-0472">Membrane</keyword>
<accession>A0A9D7PQW4</accession>
<dbReference type="SMART" id="SM00382">
    <property type="entry name" value="AAA"/>
    <property type="match status" value="1"/>
</dbReference>
<keyword evidence="2" id="KW-1133">Transmembrane helix</keyword>
<proteinExistence type="predicted"/>
<protein>
    <submittedName>
        <fullName evidence="4">AAA family ATPase</fullName>
    </submittedName>
</protein>
<name>A0A9D7PQW4_9PROT</name>
<dbReference type="InterPro" id="IPR036680">
    <property type="entry name" value="SPOR-like_sf"/>
</dbReference>
<feature type="compositionally biased region" description="Pro residues" evidence="1">
    <location>
        <begin position="304"/>
        <end position="339"/>
    </location>
</feature>
<evidence type="ECO:0000313" key="5">
    <source>
        <dbReference type="Proteomes" id="UP000886689"/>
    </source>
</evidence>
<comment type="caution">
    <text evidence="4">The sequence shown here is derived from an EMBL/GenBank/DDBJ whole genome shotgun (WGS) entry which is preliminary data.</text>
</comment>
<feature type="transmembrane region" description="Helical" evidence="2">
    <location>
        <begin position="278"/>
        <end position="298"/>
    </location>
</feature>
<dbReference type="Gene3D" id="3.40.50.300">
    <property type="entry name" value="P-loop containing nucleotide triphosphate hydrolases"/>
    <property type="match status" value="1"/>
</dbReference>
<dbReference type="InterPro" id="IPR052026">
    <property type="entry name" value="ExeA_AAA_ATPase_DNA-bind"/>
</dbReference>
<evidence type="ECO:0000256" key="2">
    <source>
        <dbReference type="SAM" id="Phobius"/>
    </source>
</evidence>
<evidence type="ECO:0000259" key="3">
    <source>
        <dbReference type="SMART" id="SM00382"/>
    </source>
</evidence>
<dbReference type="SUPFAM" id="SSF52540">
    <property type="entry name" value="P-loop containing nucleoside triphosphate hydrolases"/>
    <property type="match status" value="1"/>
</dbReference>
<feature type="compositionally biased region" description="Low complexity" evidence="1">
    <location>
        <begin position="340"/>
        <end position="352"/>
    </location>
</feature>
<dbReference type="PANTHER" id="PTHR35894:SF1">
    <property type="entry name" value="PHOSPHORIBULOKINASE _ URIDINE KINASE FAMILY"/>
    <property type="match status" value="1"/>
</dbReference>
<dbReference type="EMBL" id="JADJUC010000019">
    <property type="protein sequence ID" value="MBK8524921.1"/>
    <property type="molecule type" value="Genomic_DNA"/>
</dbReference>
<feature type="region of interest" description="Disordered" evidence="1">
    <location>
        <begin position="304"/>
        <end position="352"/>
    </location>
</feature>
<dbReference type="Gene3D" id="3.30.70.1070">
    <property type="entry name" value="Sporulation related repeat"/>
    <property type="match status" value="1"/>
</dbReference>
<feature type="domain" description="AAA+ ATPase" evidence="3">
    <location>
        <begin position="42"/>
        <end position="183"/>
    </location>
</feature>
<organism evidence="4 5">
    <name type="scientific">Candidatus Proximibacter danicus</name>
    <dbReference type="NCBI Taxonomy" id="2954365"/>
    <lineage>
        <taxon>Bacteria</taxon>
        <taxon>Pseudomonadati</taxon>
        <taxon>Pseudomonadota</taxon>
        <taxon>Betaproteobacteria</taxon>
        <taxon>Candidatus Proximibacter</taxon>
    </lineage>
</organism>
<dbReference type="InterPro" id="IPR003593">
    <property type="entry name" value="AAA+_ATPase"/>
</dbReference>
<dbReference type="Pfam" id="PF13401">
    <property type="entry name" value="AAA_22"/>
    <property type="match status" value="1"/>
</dbReference>
<dbReference type="InterPro" id="IPR049945">
    <property type="entry name" value="AAA_22"/>
</dbReference>
<dbReference type="AlphaFoldDB" id="A0A9D7PQW4"/>
<dbReference type="Proteomes" id="UP000886689">
    <property type="component" value="Unassembled WGS sequence"/>
</dbReference>
<dbReference type="GO" id="GO:0042834">
    <property type="term" value="F:peptidoglycan binding"/>
    <property type="evidence" value="ECO:0007669"/>
    <property type="project" value="InterPro"/>
</dbReference>
<keyword evidence="2" id="KW-0812">Transmembrane</keyword>
<gene>
    <name evidence="4" type="ORF">IPL58_13140</name>
</gene>
<reference evidence="4" key="1">
    <citation type="submission" date="2020-10" db="EMBL/GenBank/DDBJ databases">
        <title>Connecting structure to function with the recovery of over 1000 high-quality activated sludge metagenome-assembled genomes encoding full-length rRNA genes using long-read sequencing.</title>
        <authorList>
            <person name="Singleton C.M."/>
            <person name="Petriglieri F."/>
            <person name="Kristensen J.M."/>
            <person name="Kirkegaard R.H."/>
            <person name="Michaelsen T.Y."/>
            <person name="Andersen M.H."/>
            <person name="Karst S.M."/>
            <person name="Dueholm M.S."/>
            <person name="Nielsen P.H."/>
            <person name="Albertsen M."/>
        </authorList>
    </citation>
    <scope>NUCLEOTIDE SEQUENCE</scope>
    <source>
        <strain evidence="4">Hirt_18-Q3-R61-65_BATAC.395</strain>
    </source>
</reference>
<dbReference type="InterPro" id="IPR027417">
    <property type="entry name" value="P-loop_NTPase"/>
</dbReference>
<dbReference type="GO" id="GO:0016887">
    <property type="term" value="F:ATP hydrolysis activity"/>
    <property type="evidence" value="ECO:0007669"/>
    <property type="project" value="InterPro"/>
</dbReference>
<sequence>MYLDHFGLREAPFRITPHTEFFFAGGNRGSTLDALIYAITHDEGIVKVSGEVGSGKTMLCRMLLERLPDNVETVYLANPSLSRDEILFAIADELGVPLPESKPRLLLRALQERLIEIYGAGKQVVVLIDEAHAMPAETLEEIRLLSNLESNRHKLLQIVLFGQPELDARLAQTDMRQLKERITHNFALEPLKRNDISSYLMFRMRAAGYHGPDLFSQAAIQLISRSSEGLTRRINILADKALLAAFSQGTHQVDHKEAKAAIRDAQFNPMADGRARPAIWIGIAALLLTVAGAGILLLTKSETEPPPALTAPPIPVTPATTPPPASTAPPAVEAPPPPASANSTAPAAAPIEQPAARSGNAAGLGPLTAERLQASEAWLKQTPGNHYFIQLLNIETSAAREVEAFLANHSATLDAQQLRVYRSSLSGQDRIGVIYGDFATRNEANAAIGTLPAALRMTQPHPRAVARLR</sequence>